<gene>
    <name evidence="5" type="ordered locus">Desde_4093</name>
</gene>
<evidence type="ECO:0000259" key="4">
    <source>
        <dbReference type="PROSITE" id="PS51379"/>
    </source>
</evidence>
<dbReference type="PANTHER" id="PTHR43122:SF1">
    <property type="entry name" value="IRON-SULFUR-BINDING PROTEIN"/>
    <property type="match status" value="1"/>
</dbReference>
<dbReference type="GO" id="GO:0046872">
    <property type="term" value="F:metal ion binding"/>
    <property type="evidence" value="ECO:0007669"/>
    <property type="project" value="UniProtKB-KW"/>
</dbReference>
<feature type="domain" description="4Fe-4S ferredoxin-type" evidence="4">
    <location>
        <begin position="38"/>
        <end position="68"/>
    </location>
</feature>
<dbReference type="SUPFAM" id="SSF54862">
    <property type="entry name" value="4Fe-4S ferredoxins"/>
    <property type="match status" value="1"/>
</dbReference>
<keyword evidence="6" id="KW-1185">Reference proteome</keyword>
<keyword evidence="2" id="KW-0408">Iron</keyword>
<keyword evidence="1" id="KW-0479">Metal-binding</keyword>
<dbReference type="AlphaFoldDB" id="I4AEG9"/>
<dbReference type="PANTHER" id="PTHR43122">
    <property type="entry name" value="FERREDOXIN SUBUNIT OF PYRUVATE:FLAVODOXIN OXIDOREDUCTASE-RELATED"/>
    <property type="match status" value="1"/>
</dbReference>
<organism evidence="5 6">
    <name type="scientific">Desulfitobacterium dehalogenans (strain ATCC 51507 / DSM 9161 / JW/IU-DC1)</name>
    <dbReference type="NCBI Taxonomy" id="756499"/>
    <lineage>
        <taxon>Bacteria</taxon>
        <taxon>Bacillati</taxon>
        <taxon>Bacillota</taxon>
        <taxon>Clostridia</taxon>
        <taxon>Eubacteriales</taxon>
        <taxon>Desulfitobacteriaceae</taxon>
        <taxon>Desulfitobacterium</taxon>
    </lineage>
</organism>
<dbReference type="Gene3D" id="3.30.70.20">
    <property type="match status" value="2"/>
</dbReference>
<evidence type="ECO:0000256" key="2">
    <source>
        <dbReference type="ARBA" id="ARBA00023004"/>
    </source>
</evidence>
<feature type="domain" description="4Fe-4S ferredoxin-type" evidence="4">
    <location>
        <begin position="76"/>
        <end position="105"/>
    </location>
</feature>
<reference evidence="5 6" key="2">
    <citation type="journal article" date="2015" name="J. Bacteriol.">
        <title>Genomic, proteomic, and biochemical analysis of the organohalide respiratory pathway in Desulfitobacterium dehalogenans.</title>
        <authorList>
            <person name="Kruse T."/>
            <person name="van de Pas B.A."/>
            <person name="Atteia A."/>
            <person name="Krab K."/>
            <person name="Hagen W.R."/>
            <person name="Goodwin L."/>
            <person name="Chain P."/>
            <person name="Boeren S."/>
            <person name="Maphosa F."/>
            <person name="Schraa G."/>
            <person name="de Vos W.M."/>
            <person name="van der Oost J."/>
            <person name="Smidt H."/>
            <person name="Stams A.J."/>
        </authorList>
    </citation>
    <scope>NUCLEOTIDE SEQUENCE [LARGE SCALE GENOMIC DNA]</scope>
    <source>
        <strain evidence="6">ATCC 51507 / DSM 9161 / JW/IU-DC1</strain>
    </source>
</reference>
<dbReference type="InterPro" id="IPR017896">
    <property type="entry name" value="4Fe4S_Fe-S-bd"/>
</dbReference>
<protein>
    <recommendedName>
        <fullName evidence="4">4Fe-4S ferredoxin-type domain-containing protein</fullName>
    </recommendedName>
</protein>
<name>I4AEG9_DESDJ</name>
<evidence type="ECO:0000256" key="1">
    <source>
        <dbReference type="ARBA" id="ARBA00022723"/>
    </source>
</evidence>
<dbReference type="STRING" id="756499.Desde_4093"/>
<proteinExistence type="predicted"/>
<reference evidence="6" key="1">
    <citation type="submission" date="2012-06" db="EMBL/GenBank/DDBJ databases">
        <title>Complete sequence of Desulfitobacterium dehalogenans ATCC 51507.</title>
        <authorList>
            <person name="Lucas S."/>
            <person name="Han J."/>
            <person name="Lapidus A."/>
            <person name="Cheng J.-F."/>
            <person name="Goodwin L."/>
            <person name="Pitluck S."/>
            <person name="Peters L."/>
            <person name="Ovchinnikova G."/>
            <person name="Teshima H."/>
            <person name="Detter J.C."/>
            <person name="Han C."/>
            <person name="Tapia R."/>
            <person name="Land M."/>
            <person name="Hauser L."/>
            <person name="Kyrpides N."/>
            <person name="Ivanova N."/>
            <person name="Pagani I."/>
            <person name="Kruse T."/>
            <person name="de Vos W.M."/>
            <person name="Smidt H."/>
            <person name="Woyke T."/>
        </authorList>
    </citation>
    <scope>NUCLEOTIDE SEQUENCE [LARGE SCALE GENOMIC DNA]</scope>
    <source>
        <strain evidence="6">ATCC 51507 / DSM 9161 / JW/IU-DC1</strain>
    </source>
</reference>
<evidence type="ECO:0000313" key="5">
    <source>
        <dbReference type="EMBL" id="AFM02354.1"/>
    </source>
</evidence>
<keyword evidence="3" id="KW-0411">Iron-sulfur</keyword>
<dbReference type="EMBL" id="CP003348">
    <property type="protein sequence ID" value="AFM02354.1"/>
    <property type="molecule type" value="Genomic_DNA"/>
</dbReference>
<dbReference type="GO" id="GO:0051536">
    <property type="term" value="F:iron-sulfur cluster binding"/>
    <property type="evidence" value="ECO:0007669"/>
    <property type="project" value="UniProtKB-KW"/>
</dbReference>
<evidence type="ECO:0000256" key="3">
    <source>
        <dbReference type="ARBA" id="ARBA00023014"/>
    </source>
</evidence>
<dbReference type="CDD" id="cd16373">
    <property type="entry name" value="DMSOR_beta_like"/>
    <property type="match status" value="1"/>
</dbReference>
<dbReference type="RefSeq" id="WP_014795825.1">
    <property type="nucleotide sequence ID" value="NC_018017.1"/>
</dbReference>
<dbReference type="Pfam" id="PF12800">
    <property type="entry name" value="Fer4_4"/>
    <property type="match status" value="1"/>
</dbReference>
<dbReference type="Pfam" id="PF12838">
    <property type="entry name" value="Fer4_7"/>
    <property type="match status" value="1"/>
</dbReference>
<accession>I4AEG9</accession>
<dbReference type="PROSITE" id="PS00198">
    <property type="entry name" value="4FE4S_FER_1"/>
    <property type="match status" value="2"/>
</dbReference>
<dbReference type="PROSITE" id="PS51379">
    <property type="entry name" value="4FE4S_FER_2"/>
    <property type="match status" value="3"/>
</dbReference>
<evidence type="ECO:0000313" key="6">
    <source>
        <dbReference type="Proteomes" id="UP000006053"/>
    </source>
</evidence>
<feature type="domain" description="4Fe-4S ferredoxin-type" evidence="4">
    <location>
        <begin position="170"/>
        <end position="199"/>
    </location>
</feature>
<dbReference type="eggNOG" id="COG0437">
    <property type="taxonomic scope" value="Bacteria"/>
</dbReference>
<sequence length="226" mass="25510" precursor="true">MKISRRRFLERLGAITVLGFFVPFSAVTSEVYQRPPGALNEKDFLARCIRCLKCGEECPTGVITFGKSLRGEMMATPILMDKDQCNLCMSCINICPTGALSPLTENPELHAKKAQKMHSKEHDAHPSFNLGVAQIQKDKCILYHGRNRKCLLCYEACPLKDEALYIDDQGRPVIDKIICYGCGLCEIACPPIAITMPLNREDKRSYELFERINRGSFYESRLPGRI</sequence>
<dbReference type="KEGG" id="ddh:Desde_4093"/>
<dbReference type="Proteomes" id="UP000006053">
    <property type="component" value="Chromosome"/>
</dbReference>
<dbReference type="HOGENOM" id="CLU_077329_0_1_9"/>
<dbReference type="InterPro" id="IPR017900">
    <property type="entry name" value="4Fe4S_Fe_S_CS"/>
</dbReference>
<dbReference type="OrthoDB" id="9815745at2"/>